<organism evidence="1 2">
    <name type="scientific">Naganishia friedmannii</name>
    <dbReference type="NCBI Taxonomy" id="89922"/>
    <lineage>
        <taxon>Eukaryota</taxon>
        <taxon>Fungi</taxon>
        <taxon>Dikarya</taxon>
        <taxon>Basidiomycota</taxon>
        <taxon>Agaricomycotina</taxon>
        <taxon>Tremellomycetes</taxon>
        <taxon>Filobasidiales</taxon>
        <taxon>Filobasidiaceae</taxon>
        <taxon>Naganishia</taxon>
    </lineage>
</organism>
<keyword evidence="2" id="KW-1185">Reference proteome</keyword>
<proteinExistence type="predicted"/>
<evidence type="ECO:0000313" key="2">
    <source>
        <dbReference type="Proteomes" id="UP001227268"/>
    </source>
</evidence>
<gene>
    <name evidence="1" type="ORF">QFC21_000603</name>
</gene>
<protein>
    <submittedName>
        <fullName evidence="1">Uncharacterized protein</fullName>
    </submittedName>
</protein>
<name>A0ACC2WDK1_9TREE</name>
<evidence type="ECO:0000313" key="1">
    <source>
        <dbReference type="EMBL" id="KAJ9109274.1"/>
    </source>
</evidence>
<comment type="caution">
    <text evidence="1">The sequence shown here is derived from an EMBL/GenBank/DDBJ whole genome shotgun (WGS) entry which is preliminary data.</text>
</comment>
<sequence length="849" mass="91207">MDRTRTYDNQGIRTPCDMTSSLSASPPAGLVVPGSTFSDAGSSYSATRRYSKLWSHPFAASNTVVQDLHAAPASTEYFGQIDFDRPQARSYYKGKARATDSNGERQDGSAQYTNGVHQDSSSHTNLGRQDGPQGGSAIKPFPASGSTSTKLFYQPQPQLTATSEECQDTRSIYRAVQSAERTPRATDTLAEQRISGLSKEINTATHPGYEAATPISATARAQSLLSVDTPTCALPTGPHPRRPDHTRSKTASSSTSTTASTSHRRRDRVPSRDILQSALDLAQKAVEYDGVNDIPAALEMYREAVSKLRSVMGRVGLPLEPISPDLGVPELGEREHEDIFVAARRRKAGIANRSEEEGKTLKGIHDAYVARIGLLRVMAGEKIAVRGSPITHSPLSQPSTLDVTPSQSIGHCGLSGIDNLMMNGFTASPIAEGGGDDDNQHHEISTGGPALAQGETTVEFNRMGDAIPHSQPPTISPRKASLNTQSVYAVPHAISPSPSFASFNRGRASRRPSGASTIGQNMTDTSYEVISTAGMSLRIPDPPIGAAVAFEPQSTNATSFRGSNLKISSGPLGDGQLPNNIEPDTEVYMSAQGPELLADGLFSSPDDTALSIRTMTMAQGSTENLTSMDTSTSLSLVRAPFRMLRQIRQSMISPQGDYISPALFVPRAAWNQAGVKIPSMETKIRVMELLSHNLSNVNTAGSVPNSTRSTGVQTLESALEDFEALSEEARRLLTKKLGDKVNFAKPRKSNSSTISSWGSKFSKTFDKMGSSKSADSLLAYMESLARLCLNAQVFGTSSRPCSITCMIQRLIAIISPRPPFRVFGHFLVERPSVFTIITKWTYAIGKAAE</sequence>
<dbReference type="Proteomes" id="UP001227268">
    <property type="component" value="Unassembled WGS sequence"/>
</dbReference>
<dbReference type="EMBL" id="JASBWT010000001">
    <property type="protein sequence ID" value="KAJ9109274.1"/>
    <property type="molecule type" value="Genomic_DNA"/>
</dbReference>
<reference evidence="1" key="1">
    <citation type="submission" date="2023-04" db="EMBL/GenBank/DDBJ databases">
        <title>Draft Genome sequencing of Naganishia species isolated from polar environments using Oxford Nanopore Technology.</title>
        <authorList>
            <person name="Leo P."/>
            <person name="Venkateswaran K."/>
        </authorList>
    </citation>
    <scope>NUCLEOTIDE SEQUENCE</scope>
    <source>
        <strain evidence="1">MNA-CCFEE 5423</strain>
    </source>
</reference>
<accession>A0ACC2WDK1</accession>